<gene>
    <name evidence="1" type="ORF">WM43_07395</name>
</gene>
<dbReference type="Gene3D" id="1.10.10.1190">
    <property type="entry name" value="Antirestriction protein ArdA, domain 3"/>
    <property type="match status" value="1"/>
</dbReference>
<dbReference type="EMBL" id="CP014774">
    <property type="protein sequence ID" value="ANB52500.1"/>
    <property type="molecule type" value="Genomic_DNA"/>
</dbReference>
<sequence length="228" mass="25907">MNIESRAADLRTSIKLMTGDLCYCKTRAQVASLRETIRQREEELKRLEDQAFINRCVAVLDTAGMGEHNVYIHWFRIDYGCWIDAEEVVNAGGLSDYLESLGMEPADVAELMTQDWDCQDAEGLASHCLHKYGSFDWKALEELLEVDCEPEVLAAGLACEIAPEEIQDRYMGSWDSDEDMAMEQWEEGGLLEAIPASARGYIDWQAVARDMELNGEFVRSGTYYFRNC</sequence>
<dbReference type="InterPro" id="IPR041893">
    <property type="entry name" value="ArdA_dom3"/>
</dbReference>
<evidence type="ECO:0000313" key="2">
    <source>
        <dbReference type="Proteomes" id="UP000076809"/>
    </source>
</evidence>
<dbReference type="Proteomes" id="UP000076809">
    <property type="component" value="Chromosome"/>
</dbReference>
<evidence type="ECO:0008006" key="3">
    <source>
        <dbReference type="Google" id="ProtNLM"/>
    </source>
</evidence>
<protein>
    <recommendedName>
        <fullName evidence="3">Antirestriction protein ArdA</fullName>
    </recommendedName>
</protein>
<proteinExistence type="predicted"/>
<organism evidence="1 2">
    <name type="scientific">Aeromonas veronii</name>
    <dbReference type="NCBI Taxonomy" id="654"/>
    <lineage>
        <taxon>Bacteria</taxon>
        <taxon>Pseudomonadati</taxon>
        <taxon>Pseudomonadota</taxon>
        <taxon>Gammaproteobacteria</taxon>
        <taxon>Aeromonadales</taxon>
        <taxon>Aeromonadaceae</taxon>
        <taxon>Aeromonas</taxon>
    </lineage>
</organism>
<accession>A0AAC9B6D8</accession>
<dbReference type="RefSeq" id="WP_064338561.1">
    <property type="nucleotide sequence ID" value="NZ_CP014774.1"/>
</dbReference>
<reference evidence="1 2" key="1">
    <citation type="journal article" date="2016" name="J. Clin. Microbiol.">
        <title>Detection and Whole-Genome Sequencing of Carbapenemase-Producing Aeromonas hydrophila Isolates from Routine Perirectal Surveillance Culture.</title>
        <authorList>
            <person name="Hughes H.Y."/>
            <person name="Conlan S.P."/>
            <person name="Lau A.F."/>
            <person name="Dekker J.P."/>
            <person name="Michelin A.V."/>
            <person name="Youn J.H."/>
            <person name="Henderson D.K."/>
            <person name="Frank K.M."/>
            <person name="Segre J.A."/>
            <person name="Palmore T.N."/>
        </authorList>
    </citation>
    <scope>NUCLEOTIDE SEQUENCE [LARGE SCALE GENOMIC DNA]</scope>
    <source>
        <strain evidence="1 2">AVNIH1</strain>
    </source>
</reference>
<evidence type="ECO:0000313" key="1">
    <source>
        <dbReference type="EMBL" id="ANB52500.1"/>
    </source>
</evidence>
<dbReference type="InterPro" id="IPR009899">
    <property type="entry name" value="ArdA"/>
</dbReference>
<dbReference type="AlphaFoldDB" id="A0AAC9B6D8"/>
<dbReference type="Pfam" id="PF07275">
    <property type="entry name" value="ArdA"/>
    <property type="match status" value="1"/>
</dbReference>
<name>A0AAC9B6D8_AERVE</name>